<dbReference type="AlphaFoldDB" id="A0AAN2PBP3"/>
<name>A0AAN2PBP3_9BACI</name>
<organism evidence="2 3">
    <name type="scientific">Peribacillus simplex</name>
    <dbReference type="NCBI Taxonomy" id="1478"/>
    <lineage>
        <taxon>Bacteria</taxon>
        <taxon>Bacillati</taxon>
        <taxon>Bacillota</taxon>
        <taxon>Bacilli</taxon>
        <taxon>Bacillales</taxon>
        <taxon>Bacillaceae</taxon>
        <taxon>Peribacillus</taxon>
    </lineage>
</organism>
<keyword evidence="2" id="KW-0687">Ribonucleoprotein</keyword>
<gene>
    <name evidence="2" type="ORF">BN1180_05740</name>
</gene>
<keyword evidence="1" id="KW-0472">Membrane</keyword>
<evidence type="ECO:0000313" key="2">
    <source>
        <dbReference type="EMBL" id="CEG24897.1"/>
    </source>
</evidence>
<dbReference type="Proteomes" id="UP000182110">
    <property type="component" value="Unassembled WGS sequence"/>
</dbReference>
<reference evidence="2 3" key="1">
    <citation type="journal article" date="2014" name="Genome Announc.">
        <title>Genome Sequence of Bacillus simplex Strain P558, Isolated from a Human Fecal Sample.</title>
        <authorList>
            <person name="Croce O."/>
            <person name="Hugon P."/>
            <person name="Lagier J.C."/>
            <person name="Bibi F."/>
            <person name="Robert C."/>
            <person name="Azhar E.I."/>
            <person name="Raoult D."/>
            <person name="Fournier P.E."/>
        </authorList>
    </citation>
    <scope>NUCLEOTIDE SEQUENCE [LARGE SCALE GENOMIC DNA]</scope>
    <source>
        <strain evidence="2 3">P558</strain>
    </source>
</reference>
<sequence>MRLERLTLFDDKSSKKDSSPFLFYIIYPLTNSKMGEYPNVNKGGIFLVDYNNNNNHPINPQQNQGGHQPDDIKILCRKYMNYHVIGQLSDGSKVDGIIDDMDEESVTMLVPEEFDGEQENRQYGYGDEYDDYGRPRRRRYRRFRRLRFPYVVFVFPYIRPYPYYYPYGYIGYY</sequence>
<evidence type="ECO:0000256" key="1">
    <source>
        <dbReference type="SAM" id="Phobius"/>
    </source>
</evidence>
<protein>
    <submittedName>
        <fullName evidence="2">Small nuclear-like ribonucleoprotein</fullName>
    </submittedName>
</protein>
<dbReference type="GO" id="GO:1990904">
    <property type="term" value="C:ribonucleoprotein complex"/>
    <property type="evidence" value="ECO:0007669"/>
    <property type="project" value="UniProtKB-KW"/>
</dbReference>
<dbReference type="EMBL" id="CCXW01000004">
    <property type="protein sequence ID" value="CEG24897.1"/>
    <property type="molecule type" value="Genomic_DNA"/>
</dbReference>
<proteinExistence type="predicted"/>
<keyword evidence="1" id="KW-0812">Transmembrane</keyword>
<dbReference type="RefSeq" id="WP_055348319.1">
    <property type="nucleotide sequence ID" value="NZ_CCXW01000004.1"/>
</dbReference>
<keyword evidence="3" id="KW-1185">Reference proteome</keyword>
<evidence type="ECO:0000313" key="3">
    <source>
        <dbReference type="Proteomes" id="UP000182110"/>
    </source>
</evidence>
<accession>A0AAN2PBP3</accession>
<keyword evidence="1" id="KW-1133">Transmembrane helix</keyword>
<feature type="transmembrane region" description="Helical" evidence="1">
    <location>
        <begin position="146"/>
        <end position="164"/>
    </location>
</feature>
<comment type="caution">
    <text evidence="2">The sequence shown here is derived from an EMBL/GenBank/DDBJ whole genome shotgun (WGS) entry which is preliminary data.</text>
</comment>